<dbReference type="InParanoid" id="A0A0P0Y8C3"/>
<dbReference type="EMBL" id="AP014968">
    <property type="protein sequence ID" value="BAT16192.1"/>
    <property type="molecule type" value="Genomic_DNA"/>
</dbReference>
<dbReference type="PaxDb" id="39947-A0A0P0Y8C3"/>
<gene>
    <name evidence="1" type="ordered locus">Os12g0189100</name>
    <name evidence="1" type="ORF">OSNPB_120189100</name>
</gene>
<organism evidence="1 2">
    <name type="scientific">Oryza sativa subsp. japonica</name>
    <name type="common">Rice</name>
    <dbReference type="NCBI Taxonomy" id="39947"/>
    <lineage>
        <taxon>Eukaryota</taxon>
        <taxon>Viridiplantae</taxon>
        <taxon>Streptophyta</taxon>
        <taxon>Embryophyta</taxon>
        <taxon>Tracheophyta</taxon>
        <taxon>Spermatophyta</taxon>
        <taxon>Magnoliopsida</taxon>
        <taxon>Liliopsida</taxon>
        <taxon>Poales</taxon>
        <taxon>Poaceae</taxon>
        <taxon>BOP clade</taxon>
        <taxon>Oryzoideae</taxon>
        <taxon>Oryzeae</taxon>
        <taxon>Oryzinae</taxon>
        <taxon>Oryza</taxon>
        <taxon>Oryza sativa</taxon>
    </lineage>
</organism>
<reference evidence="2" key="1">
    <citation type="journal article" date="2005" name="Nature">
        <title>The map-based sequence of the rice genome.</title>
        <authorList>
            <consortium name="International rice genome sequencing project (IRGSP)"/>
            <person name="Matsumoto T."/>
            <person name="Wu J."/>
            <person name="Kanamori H."/>
            <person name="Katayose Y."/>
            <person name="Fujisawa M."/>
            <person name="Namiki N."/>
            <person name="Mizuno H."/>
            <person name="Yamamoto K."/>
            <person name="Antonio B.A."/>
            <person name="Baba T."/>
            <person name="Sakata K."/>
            <person name="Nagamura Y."/>
            <person name="Aoki H."/>
            <person name="Arikawa K."/>
            <person name="Arita K."/>
            <person name="Bito T."/>
            <person name="Chiden Y."/>
            <person name="Fujitsuka N."/>
            <person name="Fukunaka R."/>
            <person name="Hamada M."/>
            <person name="Harada C."/>
            <person name="Hayashi A."/>
            <person name="Hijishita S."/>
            <person name="Honda M."/>
            <person name="Hosokawa S."/>
            <person name="Ichikawa Y."/>
            <person name="Idonuma A."/>
            <person name="Iijima M."/>
            <person name="Ikeda M."/>
            <person name="Ikeno M."/>
            <person name="Ito K."/>
            <person name="Ito S."/>
            <person name="Ito T."/>
            <person name="Ito Y."/>
            <person name="Ito Y."/>
            <person name="Iwabuchi A."/>
            <person name="Kamiya K."/>
            <person name="Karasawa W."/>
            <person name="Kurita K."/>
            <person name="Katagiri S."/>
            <person name="Kikuta A."/>
            <person name="Kobayashi H."/>
            <person name="Kobayashi N."/>
            <person name="Machita K."/>
            <person name="Maehara T."/>
            <person name="Masukawa M."/>
            <person name="Mizubayashi T."/>
            <person name="Mukai Y."/>
            <person name="Nagasaki H."/>
            <person name="Nagata Y."/>
            <person name="Naito S."/>
            <person name="Nakashima M."/>
            <person name="Nakama Y."/>
            <person name="Nakamichi Y."/>
            <person name="Nakamura M."/>
            <person name="Meguro A."/>
            <person name="Negishi M."/>
            <person name="Ohta I."/>
            <person name="Ohta T."/>
            <person name="Okamoto M."/>
            <person name="Ono N."/>
            <person name="Saji S."/>
            <person name="Sakaguchi M."/>
            <person name="Sakai K."/>
            <person name="Shibata M."/>
            <person name="Shimokawa T."/>
            <person name="Song J."/>
            <person name="Takazaki Y."/>
            <person name="Terasawa K."/>
            <person name="Tsugane M."/>
            <person name="Tsuji K."/>
            <person name="Ueda S."/>
            <person name="Waki K."/>
            <person name="Yamagata H."/>
            <person name="Yamamoto M."/>
            <person name="Yamamoto S."/>
            <person name="Yamane H."/>
            <person name="Yoshiki S."/>
            <person name="Yoshihara R."/>
            <person name="Yukawa K."/>
            <person name="Zhong H."/>
            <person name="Yano M."/>
            <person name="Yuan Q."/>
            <person name="Ouyang S."/>
            <person name="Liu J."/>
            <person name="Jones K.M."/>
            <person name="Gansberger K."/>
            <person name="Moffat K."/>
            <person name="Hill J."/>
            <person name="Bera J."/>
            <person name="Fadrosh D."/>
            <person name="Jin S."/>
            <person name="Johri S."/>
            <person name="Kim M."/>
            <person name="Overton L."/>
            <person name="Reardon M."/>
            <person name="Tsitrin T."/>
            <person name="Vuong H."/>
            <person name="Weaver B."/>
            <person name="Ciecko A."/>
            <person name="Tallon L."/>
            <person name="Jackson J."/>
            <person name="Pai G."/>
            <person name="Aken S.V."/>
            <person name="Utterback T."/>
            <person name="Reidmuller S."/>
            <person name="Feldblyum T."/>
            <person name="Hsiao J."/>
            <person name="Zismann V."/>
            <person name="Iobst S."/>
            <person name="de Vazeille A.R."/>
            <person name="Buell C.R."/>
            <person name="Ying K."/>
            <person name="Li Y."/>
            <person name="Lu T."/>
            <person name="Huang Y."/>
            <person name="Zhao Q."/>
            <person name="Feng Q."/>
            <person name="Zhang L."/>
            <person name="Zhu J."/>
            <person name="Weng Q."/>
            <person name="Mu J."/>
            <person name="Lu Y."/>
            <person name="Fan D."/>
            <person name="Liu Y."/>
            <person name="Guan J."/>
            <person name="Zhang Y."/>
            <person name="Yu S."/>
            <person name="Liu X."/>
            <person name="Zhang Y."/>
            <person name="Hong G."/>
            <person name="Han B."/>
            <person name="Choisne N."/>
            <person name="Demange N."/>
            <person name="Orjeda G."/>
            <person name="Samain S."/>
            <person name="Cattolico L."/>
            <person name="Pelletier E."/>
            <person name="Couloux A."/>
            <person name="Segurens B."/>
            <person name="Wincker P."/>
            <person name="D'Hont A."/>
            <person name="Scarpelli C."/>
            <person name="Weissenbach J."/>
            <person name="Salanoubat M."/>
            <person name="Quetier F."/>
            <person name="Yu Y."/>
            <person name="Kim H.R."/>
            <person name="Rambo T."/>
            <person name="Currie J."/>
            <person name="Collura K."/>
            <person name="Luo M."/>
            <person name="Yang T."/>
            <person name="Ammiraju J.S.S."/>
            <person name="Engler F."/>
            <person name="Soderlund C."/>
            <person name="Wing R.A."/>
            <person name="Palmer L.E."/>
            <person name="de la Bastide M."/>
            <person name="Spiegel L."/>
            <person name="Nascimento L."/>
            <person name="Zutavern T."/>
            <person name="O'Shaughnessy A."/>
            <person name="Dike S."/>
            <person name="Dedhia N."/>
            <person name="Preston R."/>
            <person name="Balija V."/>
            <person name="McCombie W.R."/>
            <person name="Chow T."/>
            <person name="Chen H."/>
            <person name="Chung M."/>
            <person name="Chen C."/>
            <person name="Shaw J."/>
            <person name="Wu H."/>
            <person name="Hsiao K."/>
            <person name="Chao Y."/>
            <person name="Chu M."/>
            <person name="Cheng C."/>
            <person name="Hour A."/>
            <person name="Lee P."/>
            <person name="Lin S."/>
            <person name="Lin Y."/>
            <person name="Liou J."/>
            <person name="Liu S."/>
            <person name="Hsing Y."/>
            <person name="Raghuvanshi S."/>
            <person name="Mohanty A."/>
            <person name="Bharti A.K."/>
            <person name="Gaur A."/>
            <person name="Gupta V."/>
            <person name="Kumar D."/>
            <person name="Ravi V."/>
            <person name="Vij S."/>
            <person name="Kapur A."/>
            <person name="Khurana P."/>
            <person name="Khurana P."/>
            <person name="Khurana J.P."/>
            <person name="Tyagi A.K."/>
            <person name="Gaikwad K."/>
            <person name="Singh A."/>
            <person name="Dalal V."/>
            <person name="Srivastava S."/>
            <person name="Dixit A."/>
            <person name="Pal A.K."/>
            <person name="Ghazi I.A."/>
            <person name="Yadav M."/>
            <person name="Pandit A."/>
            <person name="Bhargava A."/>
            <person name="Sureshbabu K."/>
            <person name="Batra K."/>
            <person name="Sharma T.R."/>
            <person name="Mohapatra T."/>
            <person name="Singh N.K."/>
            <person name="Messing J."/>
            <person name="Nelson A.B."/>
            <person name="Fuks G."/>
            <person name="Kavchok S."/>
            <person name="Keizer G."/>
            <person name="Linton E."/>
            <person name="Llaca V."/>
            <person name="Song R."/>
            <person name="Tanyolac B."/>
            <person name="Young S."/>
            <person name="Ho-Il K."/>
            <person name="Hahn J.H."/>
            <person name="Sangsakoo G."/>
            <person name="Vanavichit A."/>
            <person name="de Mattos Luiz.A.T."/>
            <person name="Zimmer P.D."/>
            <person name="Malone G."/>
            <person name="Dellagostin O."/>
            <person name="de Oliveira A.C."/>
            <person name="Bevan M."/>
            <person name="Bancroft I."/>
            <person name="Minx P."/>
            <person name="Cordum H."/>
            <person name="Wilson R."/>
            <person name="Cheng Z."/>
            <person name="Jin W."/>
            <person name="Jiang J."/>
            <person name="Leong S.A."/>
            <person name="Iwama H."/>
            <person name="Gojobori T."/>
            <person name="Itoh T."/>
            <person name="Niimura Y."/>
            <person name="Fujii Y."/>
            <person name="Habara T."/>
            <person name="Sakai H."/>
            <person name="Sato Y."/>
            <person name="Wilson G."/>
            <person name="Kumar K."/>
            <person name="McCouch S."/>
            <person name="Juretic N."/>
            <person name="Hoen D."/>
            <person name="Wright S."/>
            <person name="Bruskiewich R."/>
            <person name="Bureau T."/>
            <person name="Miyao A."/>
            <person name="Hirochika H."/>
            <person name="Nishikawa T."/>
            <person name="Kadowaki K."/>
            <person name="Sugiura M."/>
            <person name="Burr B."/>
            <person name="Sasaki T."/>
        </authorList>
    </citation>
    <scope>NUCLEOTIDE SEQUENCE [LARGE SCALE GENOMIC DNA]</scope>
    <source>
        <strain evidence="2">cv. Nipponbare</strain>
    </source>
</reference>
<accession>A0A0P0Y8C3</accession>
<dbReference type="Proteomes" id="UP000059680">
    <property type="component" value="Chromosome 12"/>
</dbReference>
<keyword evidence="2" id="KW-1185">Reference proteome</keyword>
<reference evidence="1 2" key="3">
    <citation type="journal article" date="2013" name="Rice">
        <title>Improvement of the Oryza sativa Nipponbare reference genome using next generation sequence and optical map data.</title>
        <authorList>
            <person name="Kawahara Y."/>
            <person name="de la Bastide M."/>
            <person name="Hamilton J.P."/>
            <person name="Kanamori H."/>
            <person name="McCombie W.R."/>
            <person name="Ouyang S."/>
            <person name="Schwartz D.C."/>
            <person name="Tanaka T."/>
            <person name="Wu J."/>
            <person name="Zhou S."/>
            <person name="Childs K.L."/>
            <person name="Davidson R.M."/>
            <person name="Lin H."/>
            <person name="Quesada-Ocampo L."/>
            <person name="Vaillancourt B."/>
            <person name="Sakai H."/>
            <person name="Lee S.S."/>
            <person name="Kim J."/>
            <person name="Numa H."/>
            <person name="Itoh T."/>
            <person name="Buell C.R."/>
            <person name="Matsumoto T."/>
        </authorList>
    </citation>
    <scope>NUCLEOTIDE SEQUENCE [LARGE SCALE GENOMIC DNA]</scope>
    <source>
        <strain evidence="2">cv. Nipponbare</strain>
    </source>
</reference>
<sequence>MREHFLPLSCSMEANFRREVDGGEPKSGPYLIFNKASSRAALASSTLSCPDPVFWISRLRNFFARTRKAILKRWPRLCLYKTAVSMIKSWDIRNAIRSFSKECPTRTVSLCTSPTNSS</sequence>
<reference evidence="1 2" key="2">
    <citation type="journal article" date="2013" name="Plant Cell Physiol.">
        <title>Rice Annotation Project Database (RAP-DB): an integrative and interactive database for rice genomics.</title>
        <authorList>
            <person name="Sakai H."/>
            <person name="Lee S.S."/>
            <person name="Tanaka T."/>
            <person name="Numa H."/>
            <person name="Kim J."/>
            <person name="Kawahara Y."/>
            <person name="Wakimoto H."/>
            <person name="Yang C.C."/>
            <person name="Iwamoto M."/>
            <person name="Abe T."/>
            <person name="Yamada Y."/>
            <person name="Muto A."/>
            <person name="Inokuchi H."/>
            <person name="Ikemura T."/>
            <person name="Matsumoto T."/>
            <person name="Sasaki T."/>
            <person name="Itoh T."/>
        </authorList>
    </citation>
    <scope>NUCLEOTIDE SEQUENCE [LARGE SCALE GENOMIC DNA]</scope>
    <source>
        <strain evidence="2">cv. Nipponbare</strain>
    </source>
</reference>
<name>A0A0P0Y8C3_ORYSJ</name>
<evidence type="ECO:0000313" key="1">
    <source>
        <dbReference type="EMBL" id="BAT16192.1"/>
    </source>
</evidence>
<dbReference type="Gramene" id="Os12t0189100-00">
    <property type="protein sequence ID" value="Os12t0189100-00"/>
    <property type="gene ID" value="Os12g0189100"/>
</dbReference>
<dbReference type="FunCoup" id="A0A0P0Y8C3">
    <property type="interactions" value="1"/>
</dbReference>
<evidence type="ECO:0000313" key="2">
    <source>
        <dbReference type="Proteomes" id="UP000059680"/>
    </source>
</evidence>
<dbReference type="AlphaFoldDB" id="A0A0P0Y8C3"/>
<proteinExistence type="predicted"/>
<protein>
    <submittedName>
        <fullName evidence="1">Os12g0189100 protein</fullName>
    </submittedName>
</protein>